<dbReference type="InterPro" id="IPR011059">
    <property type="entry name" value="Metal-dep_hydrolase_composite"/>
</dbReference>
<gene>
    <name evidence="3" type="ORF">K8344_12570</name>
</gene>
<dbReference type="Gene3D" id="3.10.310.70">
    <property type="match status" value="1"/>
</dbReference>
<accession>A0A9X1R1V5</accession>
<dbReference type="InterPro" id="IPR032466">
    <property type="entry name" value="Metal_Hydrolase"/>
</dbReference>
<dbReference type="PANTHER" id="PTHR22642">
    <property type="entry name" value="IMIDAZOLONEPROPIONASE"/>
    <property type="match status" value="1"/>
</dbReference>
<reference evidence="3" key="1">
    <citation type="submission" date="2021-09" db="EMBL/GenBank/DDBJ databases">
        <title>Genome of Aequorivita sp. strain F64183.</title>
        <authorList>
            <person name="Wang Y."/>
        </authorList>
    </citation>
    <scope>NUCLEOTIDE SEQUENCE</scope>
    <source>
        <strain evidence="3">F64183</strain>
    </source>
</reference>
<dbReference type="RefSeq" id="WP_237609035.1">
    <property type="nucleotide sequence ID" value="NZ_JAIRBB010000014.1"/>
</dbReference>
<name>A0A9X1R1V5_9FLAO</name>
<proteinExistence type="predicted"/>
<evidence type="ECO:0000313" key="4">
    <source>
        <dbReference type="Proteomes" id="UP001139462"/>
    </source>
</evidence>
<keyword evidence="4" id="KW-1185">Reference proteome</keyword>
<dbReference type="InterPro" id="IPR013108">
    <property type="entry name" value="Amidohydro_3"/>
</dbReference>
<dbReference type="EMBL" id="JAIRBB010000014">
    <property type="protein sequence ID" value="MCG2431958.1"/>
    <property type="molecule type" value="Genomic_DNA"/>
</dbReference>
<dbReference type="SUPFAM" id="SSF51556">
    <property type="entry name" value="Metallo-dependent hydrolases"/>
    <property type="match status" value="1"/>
</dbReference>
<evidence type="ECO:0000256" key="1">
    <source>
        <dbReference type="SAM" id="SignalP"/>
    </source>
</evidence>
<keyword evidence="1" id="KW-0732">Signal</keyword>
<feature type="chain" id="PRO_5040897810" evidence="1">
    <location>
        <begin position="18"/>
        <end position="545"/>
    </location>
</feature>
<feature type="domain" description="Amidohydrolase 3" evidence="2">
    <location>
        <begin position="69"/>
        <end position="542"/>
    </location>
</feature>
<dbReference type="SUPFAM" id="SSF51338">
    <property type="entry name" value="Composite domain of metallo-dependent hydrolases"/>
    <property type="match status" value="1"/>
</dbReference>
<dbReference type="GO" id="GO:0016810">
    <property type="term" value="F:hydrolase activity, acting on carbon-nitrogen (but not peptide) bonds"/>
    <property type="evidence" value="ECO:0007669"/>
    <property type="project" value="InterPro"/>
</dbReference>
<feature type="signal peptide" evidence="1">
    <location>
        <begin position="1"/>
        <end position="17"/>
    </location>
</feature>
<evidence type="ECO:0000259" key="2">
    <source>
        <dbReference type="Pfam" id="PF07969"/>
    </source>
</evidence>
<organism evidence="3 4">
    <name type="scientific">Aequorivita xiaoshiensis</name>
    <dbReference type="NCBI Taxonomy" id="2874476"/>
    <lineage>
        <taxon>Bacteria</taxon>
        <taxon>Pseudomonadati</taxon>
        <taxon>Bacteroidota</taxon>
        <taxon>Flavobacteriia</taxon>
        <taxon>Flavobacteriales</taxon>
        <taxon>Flavobacteriaceae</taxon>
        <taxon>Aequorivita</taxon>
    </lineage>
</organism>
<sequence>MKKLLLLLLTAFIFSCAPEKIPADLLIKNATIYTVDKDFSVANALVVKDGKILEMGLKPELELKYKIKETYDAKNNTVVPGLIDAHAHLYGLGLGLQRVDLIGTKSYDEVLERVVTFQLEQNADYIIGRGWDQNDWEDKNFPTKEKLDSLFPNTPVALRRIDGHALLANSTALKMAGITAKTKMPGGEVILENGQPTGVLVDSPMELVFKTYPEITKEVSIEALLDAEKEALKYGLTTVDDAGLDRNIIDLIDTLQKQGKFKLRMYAMVSNSPENLDYYLDKGTYKTDRLNVRSFKIYSDGALGSRGAAMREPYSDMPGHYGAMMTSSEQLESIATKLANSEFQMNSHAIGDSANIAVLRAYKEALTGKNDKRWRVEHAQIITMEDFEYFNDHNNILPSVQPTHCTSDMYWAEDRIGSKRMQGAYAYKGLLDKAGSIALGTDFPVEHVNPMYTFYSAVARKDLEHFPEEGFQMKDALTREEALKGMTIWAAFANFEEDEKGSIEVGKFADFTILDKDIMTVDEKELPNTKVIATFINGELVYEAK</sequence>
<dbReference type="PROSITE" id="PS51257">
    <property type="entry name" value="PROKAR_LIPOPROTEIN"/>
    <property type="match status" value="1"/>
</dbReference>
<dbReference type="Gene3D" id="3.20.20.140">
    <property type="entry name" value="Metal-dependent hydrolases"/>
    <property type="match status" value="1"/>
</dbReference>
<dbReference type="InterPro" id="IPR033932">
    <property type="entry name" value="YtcJ-like"/>
</dbReference>
<dbReference type="AlphaFoldDB" id="A0A9X1R1V5"/>
<dbReference type="CDD" id="cd01300">
    <property type="entry name" value="YtcJ_like"/>
    <property type="match status" value="1"/>
</dbReference>
<dbReference type="PANTHER" id="PTHR22642:SF2">
    <property type="entry name" value="PROTEIN LONG AFTER FAR-RED 3"/>
    <property type="match status" value="1"/>
</dbReference>
<dbReference type="Proteomes" id="UP001139462">
    <property type="component" value="Unassembled WGS sequence"/>
</dbReference>
<comment type="caution">
    <text evidence="3">The sequence shown here is derived from an EMBL/GenBank/DDBJ whole genome shotgun (WGS) entry which is preliminary data.</text>
</comment>
<evidence type="ECO:0000313" key="3">
    <source>
        <dbReference type="EMBL" id="MCG2431958.1"/>
    </source>
</evidence>
<dbReference type="Pfam" id="PF07969">
    <property type="entry name" value="Amidohydro_3"/>
    <property type="match status" value="1"/>
</dbReference>
<protein>
    <submittedName>
        <fullName evidence="3">Amidohydrolase</fullName>
    </submittedName>
</protein>
<dbReference type="Gene3D" id="2.30.40.10">
    <property type="entry name" value="Urease, subunit C, domain 1"/>
    <property type="match status" value="1"/>
</dbReference>